<keyword evidence="5" id="KW-1185">Reference proteome</keyword>
<dbReference type="GO" id="GO:0008146">
    <property type="term" value="F:sulfotransferase activity"/>
    <property type="evidence" value="ECO:0007669"/>
    <property type="project" value="InterPro"/>
</dbReference>
<comment type="caution">
    <text evidence="4">The sequence shown here is derived from an EMBL/GenBank/DDBJ whole genome shotgun (WGS) entry which is preliminary data.</text>
</comment>
<dbReference type="PANTHER" id="PTHR10605">
    <property type="entry name" value="HEPARAN SULFATE SULFOTRANSFERASE"/>
    <property type="match status" value="1"/>
</dbReference>
<keyword evidence="1 4" id="KW-0808">Transferase</keyword>
<dbReference type="Gene3D" id="3.40.50.300">
    <property type="entry name" value="P-loop containing nucleotide triphosphate hydrolases"/>
    <property type="match status" value="1"/>
</dbReference>
<sequence>MTLAGERTRAFGSAGRESLKTITRQVGVATSALRPPPDFLIIGTKRGGTTSFYFDLLDHPDVMRLYPPPLPLVKREATKGVHYFDSNFTQGERWYRSYMPTEISREAHRRRHGVRPVAGEASPYYLFHPAAAERAHRSVPDARIIVLLRDPVLRTYSHWKERRRGHAEPLDFLDALEAEPSRLAGERDRLLAEPGYTSYAWEQQSYVTQSLYADALRPWFDRFGHERVFVAASEDYYADPAAVLGQVDTFLGLPPRASSTGIVRNAAQGAPLPDSVRMRLDGLFAGPNAALAALTGRDFEWS</sequence>
<name>A0A563DUW1_9MICO</name>
<evidence type="ECO:0000256" key="2">
    <source>
        <dbReference type="ARBA" id="ARBA00023180"/>
    </source>
</evidence>
<accession>A0A563DUW1</accession>
<keyword evidence="2" id="KW-0325">Glycoprotein</keyword>
<dbReference type="InterPro" id="IPR027417">
    <property type="entry name" value="P-loop_NTPase"/>
</dbReference>
<organism evidence="4 5">
    <name type="scientific">Leekyejoonella antrihumi</name>
    <dbReference type="NCBI Taxonomy" id="1660198"/>
    <lineage>
        <taxon>Bacteria</taxon>
        <taxon>Bacillati</taxon>
        <taxon>Actinomycetota</taxon>
        <taxon>Actinomycetes</taxon>
        <taxon>Micrococcales</taxon>
        <taxon>Dermacoccaceae</taxon>
        <taxon>Leekyejoonella</taxon>
    </lineage>
</organism>
<dbReference type="PANTHER" id="PTHR10605:SF56">
    <property type="entry name" value="BIFUNCTIONAL HEPARAN SULFATE N-DEACETYLASE_N-SULFOTRANSFERASE"/>
    <property type="match status" value="1"/>
</dbReference>
<evidence type="ECO:0000256" key="1">
    <source>
        <dbReference type="ARBA" id="ARBA00022679"/>
    </source>
</evidence>
<evidence type="ECO:0000313" key="5">
    <source>
        <dbReference type="Proteomes" id="UP000320244"/>
    </source>
</evidence>
<dbReference type="InterPro" id="IPR000863">
    <property type="entry name" value="Sulfotransferase_dom"/>
</dbReference>
<evidence type="ECO:0000313" key="4">
    <source>
        <dbReference type="EMBL" id="TWP33484.1"/>
    </source>
</evidence>
<dbReference type="SUPFAM" id="SSF52540">
    <property type="entry name" value="P-loop containing nucleoside triphosphate hydrolases"/>
    <property type="match status" value="1"/>
</dbReference>
<dbReference type="RefSeq" id="WP_146320272.1">
    <property type="nucleotide sequence ID" value="NZ_VCQV01000041.1"/>
</dbReference>
<protein>
    <submittedName>
        <fullName evidence="4">Sulfotransferase domain-containing protein</fullName>
    </submittedName>
</protein>
<evidence type="ECO:0000259" key="3">
    <source>
        <dbReference type="Pfam" id="PF00685"/>
    </source>
</evidence>
<dbReference type="OrthoDB" id="4508169at2"/>
<reference evidence="4 5" key="1">
    <citation type="submission" date="2019-05" db="EMBL/GenBank/DDBJ databases">
        <authorList>
            <person name="Lee S.D."/>
        </authorList>
    </citation>
    <scope>NUCLEOTIDE SEQUENCE [LARGE SCALE GENOMIC DNA]</scope>
    <source>
        <strain evidence="4 5">C5-26</strain>
    </source>
</reference>
<feature type="domain" description="Sulfotransferase" evidence="3">
    <location>
        <begin position="36"/>
        <end position="256"/>
    </location>
</feature>
<dbReference type="Proteomes" id="UP000320244">
    <property type="component" value="Unassembled WGS sequence"/>
</dbReference>
<dbReference type="EMBL" id="VCQV01000041">
    <property type="protein sequence ID" value="TWP33484.1"/>
    <property type="molecule type" value="Genomic_DNA"/>
</dbReference>
<gene>
    <name evidence="4" type="ORF">FGL98_21230</name>
</gene>
<dbReference type="AlphaFoldDB" id="A0A563DUW1"/>
<dbReference type="InterPro" id="IPR037359">
    <property type="entry name" value="NST/OST"/>
</dbReference>
<proteinExistence type="predicted"/>
<reference evidence="4 5" key="2">
    <citation type="submission" date="2019-08" db="EMBL/GenBank/DDBJ databases">
        <title>Jejuicoccus antrihumi gen. nov., sp. nov., a new member of the family Dermacoccaceae isolated from a cave.</title>
        <authorList>
            <person name="Schumann P."/>
            <person name="Kim I.S."/>
        </authorList>
    </citation>
    <scope>NUCLEOTIDE SEQUENCE [LARGE SCALE GENOMIC DNA]</scope>
    <source>
        <strain evidence="4 5">C5-26</strain>
    </source>
</reference>
<dbReference type="Pfam" id="PF00685">
    <property type="entry name" value="Sulfotransfer_1"/>
    <property type="match status" value="1"/>
</dbReference>